<evidence type="ECO:0000256" key="2">
    <source>
        <dbReference type="ARBA" id="ARBA00008653"/>
    </source>
</evidence>
<feature type="binding site" evidence="15">
    <location>
        <position position="494"/>
    </location>
    <ligand>
        <name>Mg(2+)</name>
        <dbReference type="ChEBI" id="CHEBI:18420"/>
        <note>shared with alpha subunit</note>
    </ligand>
</feature>
<evidence type="ECO:0000256" key="5">
    <source>
        <dbReference type="ARBA" id="ARBA00022555"/>
    </source>
</evidence>
<evidence type="ECO:0000259" key="19">
    <source>
        <dbReference type="PROSITE" id="PS51483"/>
    </source>
</evidence>
<dbReference type="PROSITE" id="PS51447">
    <property type="entry name" value="FDX_ACB"/>
    <property type="match status" value="1"/>
</dbReference>
<keyword evidence="10 15" id="KW-0460">Magnesium</keyword>
<dbReference type="HAMAP" id="MF_00283">
    <property type="entry name" value="Phe_tRNA_synth_beta1"/>
    <property type="match status" value="1"/>
</dbReference>
<dbReference type="Proteomes" id="UP000521922">
    <property type="component" value="Unassembled WGS sequence"/>
</dbReference>
<dbReference type="Pfam" id="PF17759">
    <property type="entry name" value="tRNA_synthFbeta"/>
    <property type="match status" value="1"/>
</dbReference>
<name>A0A7Y9DJJ4_9ACTN</name>
<dbReference type="SUPFAM" id="SSF54991">
    <property type="entry name" value="Anticodon-binding domain of PheRS"/>
    <property type="match status" value="1"/>
</dbReference>
<evidence type="ECO:0000256" key="8">
    <source>
        <dbReference type="ARBA" id="ARBA00022741"/>
    </source>
</evidence>
<evidence type="ECO:0000256" key="6">
    <source>
        <dbReference type="ARBA" id="ARBA00022598"/>
    </source>
</evidence>
<keyword evidence="11 16" id="KW-0694">RNA-binding</keyword>
<dbReference type="PROSITE" id="PS50886">
    <property type="entry name" value="TRBD"/>
    <property type="match status" value="1"/>
</dbReference>
<dbReference type="RefSeq" id="WP_179748967.1">
    <property type="nucleotide sequence ID" value="NZ_BAAAGN010000038.1"/>
</dbReference>
<dbReference type="GO" id="GO:0009328">
    <property type="term" value="C:phenylalanine-tRNA ligase complex"/>
    <property type="evidence" value="ECO:0007669"/>
    <property type="project" value="TreeGrafter"/>
</dbReference>
<dbReference type="PROSITE" id="PS51483">
    <property type="entry name" value="B5"/>
    <property type="match status" value="1"/>
</dbReference>
<evidence type="ECO:0000256" key="1">
    <source>
        <dbReference type="ARBA" id="ARBA00004496"/>
    </source>
</evidence>
<keyword evidence="4 15" id="KW-0963">Cytoplasm</keyword>
<dbReference type="Gene3D" id="3.30.930.10">
    <property type="entry name" value="Bira Bifunctional Protein, Domain 2"/>
    <property type="match status" value="1"/>
</dbReference>
<keyword evidence="9 15" id="KW-0067">ATP-binding</keyword>
<comment type="caution">
    <text evidence="20">The sequence shown here is derived from an EMBL/GenBank/DDBJ whole genome shotgun (WGS) entry which is preliminary data.</text>
</comment>
<evidence type="ECO:0000256" key="4">
    <source>
        <dbReference type="ARBA" id="ARBA00022490"/>
    </source>
</evidence>
<comment type="catalytic activity">
    <reaction evidence="14 15">
        <text>tRNA(Phe) + L-phenylalanine + ATP = L-phenylalanyl-tRNA(Phe) + AMP + diphosphate + H(+)</text>
        <dbReference type="Rhea" id="RHEA:19413"/>
        <dbReference type="Rhea" id="RHEA-COMP:9668"/>
        <dbReference type="Rhea" id="RHEA-COMP:9699"/>
        <dbReference type="ChEBI" id="CHEBI:15378"/>
        <dbReference type="ChEBI" id="CHEBI:30616"/>
        <dbReference type="ChEBI" id="CHEBI:33019"/>
        <dbReference type="ChEBI" id="CHEBI:58095"/>
        <dbReference type="ChEBI" id="CHEBI:78442"/>
        <dbReference type="ChEBI" id="CHEBI:78531"/>
        <dbReference type="ChEBI" id="CHEBI:456215"/>
        <dbReference type="EC" id="6.1.1.20"/>
    </reaction>
</comment>
<dbReference type="Gene3D" id="3.30.70.380">
    <property type="entry name" value="Ferrodoxin-fold anticodon-binding domain"/>
    <property type="match status" value="1"/>
</dbReference>
<dbReference type="Pfam" id="PF03483">
    <property type="entry name" value="B3_4"/>
    <property type="match status" value="1"/>
</dbReference>
<dbReference type="FunFam" id="3.30.70.380:FF:000001">
    <property type="entry name" value="Phenylalanine--tRNA ligase beta subunit"/>
    <property type="match status" value="1"/>
</dbReference>
<evidence type="ECO:0000256" key="14">
    <source>
        <dbReference type="ARBA" id="ARBA00049255"/>
    </source>
</evidence>
<organism evidence="20 21">
    <name type="scientific">Kineococcus aurantiacus</name>
    <dbReference type="NCBI Taxonomy" id="37633"/>
    <lineage>
        <taxon>Bacteria</taxon>
        <taxon>Bacillati</taxon>
        <taxon>Actinomycetota</taxon>
        <taxon>Actinomycetes</taxon>
        <taxon>Kineosporiales</taxon>
        <taxon>Kineosporiaceae</taxon>
        <taxon>Kineococcus</taxon>
    </lineage>
</organism>
<feature type="binding site" evidence="15">
    <location>
        <position position="485"/>
    </location>
    <ligand>
        <name>Mg(2+)</name>
        <dbReference type="ChEBI" id="CHEBI:18420"/>
        <note>shared with alpha subunit</note>
    </ligand>
</feature>
<proteinExistence type="inferred from homology"/>
<keyword evidence="7 15" id="KW-0479">Metal-binding</keyword>
<gene>
    <name evidence="15" type="primary">pheT</name>
    <name evidence="20" type="ORF">BJ968_000523</name>
</gene>
<reference evidence="20 21" key="1">
    <citation type="submission" date="2020-07" db="EMBL/GenBank/DDBJ databases">
        <title>Sequencing the genomes of 1000 actinobacteria strains.</title>
        <authorList>
            <person name="Klenk H.-P."/>
        </authorList>
    </citation>
    <scope>NUCLEOTIDE SEQUENCE [LARGE SCALE GENOMIC DNA]</scope>
    <source>
        <strain evidence="20 21">DSM 7487</strain>
    </source>
</reference>
<dbReference type="InterPro" id="IPR033714">
    <property type="entry name" value="tRNA_bind_bactPheRS"/>
</dbReference>
<dbReference type="InterPro" id="IPR005146">
    <property type="entry name" value="B3/B4_tRNA-bd"/>
</dbReference>
<evidence type="ECO:0000256" key="10">
    <source>
        <dbReference type="ARBA" id="ARBA00022842"/>
    </source>
</evidence>
<feature type="domain" description="B5" evidence="19">
    <location>
        <begin position="432"/>
        <end position="507"/>
    </location>
</feature>
<evidence type="ECO:0000256" key="15">
    <source>
        <dbReference type="HAMAP-Rule" id="MF_00283"/>
    </source>
</evidence>
<evidence type="ECO:0000256" key="11">
    <source>
        <dbReference type="ARBA" id="ARBA00022884"/>
    </source>
</evidence>
<dbReference type="EMBL" id="JACCBB010000001">
    <property type="protein sequence ID" value="NYD20983.1"/>
    <property type="molecule type" value="Genomic_DNA"/>
</dbReference>
<dbReference type="GO" id="GO:0006432">
    <property type="term" value="P:phenylalanyl-tRNA aminoacylation"/>
    <property type="evidence" value="ECO:0007669"/>
    <property type="project" value="UniProtKB-UniRule"/>
</dbReference>
<feature type="binding site" evidence="15">
    <location>
        <position position="495"/>
    </location>
    <ligand>
        <name>Mg(2+)</name>
        <dbReference type="ChEBI" id="CHEBI:18420"/>
        <note>shared with alpha subunit</note>
    </ligand>
</feature>
<dbReference type="InterPro" id="IPR045060">
    <property type="entry name" value="Phe-tRNA-ligase_IIc_bsu"/>
</dbReference>
<evidence type="ECO:0000313" key="21">
    <source>
        <dbReference type="Proteomes" id="UP000521922"/>
    </source>
</evidence>
<feature type="domain" description="TRNA-binding" evidence="17">
    <location>
        <begin position="40"/>
        <end position="155"/>
    </location>
</feature>
<keyword evidence="13 15" id="KW-0030">Aminoacyl-tRNA synthetase</keyword>
<dbReference type="InterPro" id="IPR036690">
    <property type="entry name" value="Fdx_antiC-bd_sf"/>
</dbReference>
<dbReference type="InterPro" id="IPR041616">
    <property type="entry name" value="PheRS_beta_core"/>
</dbReference>
<comment type="cofactor">
    <cofactor evidence="15">
        <name>Mg(2+)</name>
        <dbReference type="ChEBI" id="CHEBI:18420"/>
    </cofactor>
    <text evidence="15">Binds 2 magnesium ions per tetramer.</text>
</comment>
<dbReference type="NCBIfam" id="TIGR00472">
    <property type="entry name" value="pheT_bact"/>
    <property type="match status" value="1"/>
</dbReference>
<dbReference type="Gene3D" id="2.40.50.140">
    <property type="entry name" value="Nucleic acid-binding proteins"/>
    <property type="match status" value="1"/>
</dbReference>
<dbReference type="GO" id="GO:0005524">
    <property type="term" value="F:ATP binding"/>
    <property type="evidence" value="ECO:0007669"/>
    <property type="project" value="UniProtKB-UniRule"/>
</dbReference>
<evidence type="ECO:0000256" key="12">
    <source>
        <dbReference type="ARBA" id="ARBA00022917"/>
    </source>
</evidence>
<evidence type="ECO:0000313" key="20">
    <source>
        <dbReference type="EMBL" id="NYD20983.1"/>
    </source>
</evidence>
<evidence type="ECO:0000259" key="18">
    <source>
        <dbReference type="PROSITE" id="PS51447"/>
    </source>
</evidence>
<keyword evidence="8 15" id="KW-0547">Nucleotide-binding</keyword>
<dbReference type="InterPro" id="IPR005121">
    <property type="entry name" value="Fdx_antiC-bd"/>
</dbReference>
<protein>
    <recommendedName>
        <fullName evidence="15">Phenylalanine--tRNA ligase beta subunit</fullName>
        <ecNumber evidence="15">6.1.1.20</ecNumber>
    </recommendedName>
    <alternativeName>
        <fullName evidence="15">Phenylalanyl-tRNA synthetase beta subunit</fullName>
        <shortName evidence="15">PheRS</shortName>
    </alternativeName>
</protein>
<dbReference type="InterPro" id="IPR012340">
    <property type="entry name" value="NA-bd_OB-fold"/>
</dbReference>
<dbReference type="InterPro" id="IPR002547">
    <property type="entry name" value="tRNA-bd_dom"/>
</dbReference>
<dbReference type="Gene3D" id="3.30.56.10">
    <property type="match status" value="2"/>
</dbReference>
<dbReference type="AlphaFoldDB" id="A0A7Y9DJJ4"/>
<dbReference type="Pfam" id="PF03147">
    <property type="entry name" value="FDX-ACB"/>
    <property type="match status" value="1"/>
</dbReference>
<dbReference type="SUPFAM" id="SSF50249">
    <property type="entry name" value="Nucleic acid-binding proteins"/>
    <property type="match status" value="1"/>
</dbReference>
<dbReference type="InterPro" id="IPR020825">
    <property type="entry name" value="Phe-tRNA_synthase-like_B3/B4"/>
</dbReference>
<dbReference type="CDD" id="cd00769">
    <property type="entry name" value="PheRS_beta_core"/>
    <property type="match status" value="1"/>
</dbReference>
<evidence type="ECO:0000256" key="7">
    <source>
        <dbReference type="ARBA" id="ARBA00022723"/>
    </source>
</evidence>
<evidence type="ECO:0000259" key="17">
    <source>
        <dbReference type="PROSITE" id="PS50886"/>
    </source>
</evidence>
<feature type="binding site" evidence="15">
    <location>
        <position position="491"/>
    </location>
    <ligand>
        <name>Mg(2+)</name>
        <dbReference type="ChEBI" id="CHEBI:18420"/>
        <note>shared with alpha subunit</note>
    </ligand>
</feature>
<comment type="subcellular location">
    <subcellularLocation>
        <location evidence="1 15">Cytoplasm</location>
    </subcellularLocation>
</comment>
<dbReference type="PANTHER" id="PTHR10947">
    <property type="entry name" value="PHENYLALANYL-TRNA SYNTHETASE BETA CHAIN AND LEUCINE-RICH REPEAT-CONTAINING PROTEIN 47"/>
    <property type="match status" value="1"/>
</dbReference>
<dbReference type="GO" id="GO:0004826">
    <property type="term" value="F:phenylalanine-tRNA ligase activity"/>
    <property type="evidence" value="ECO:0007669"/>
    <property type="project" value="UniProtKB-UniRule"/>
</dbReference>
<dbReference type="FunFam" id="3.30.930.10:FF:000130">
    <property type="entry name" value="Phenylalanine--tRNA ligase beta subunit"/>
    <property type="match status" value="1"/>
</dbReference>
<evidence type="ECO:0000256" key="16">
    <source>
        <dbReference type="PROSITE-ProRule" id="PRU00209"/>
    </source>
</evidence>
<dbReference type="SUPFAM" id="SSF55681">
    <property type="entry name" value="Class II aaRS and biotin synthetases"/>
    <property type="match status" value="1"/>
</dbReference>
<keyword evidence="5 16" id="KW-0820">tRNA-binding</keyword>
<sequence length="857" mass="88991">MRVPLSWLAEHVDLEPGARGADVAASLVRVGLEEEGIHTAGITGPLVVGRVLDLVKEPQKNGKTINWTHVDVGPEHNDGEGSRGIVCGAHNFVEGDLVVVALPGAELPGGFGIAARKTYGHVSDGMICSARELGLGDDHDGIVVLTRLLPGAELTPGQDALELLGLAEETVEVNVTPDRGYCFSVRGIAREYAHGTRRPVAQVFRDPVAVEVPEPTGPGYPVRLTDDAPIHGAAGCDRFVARTVRGIDPAAPTPRFIADRVRQAGMRSISLAVDVTNYLMLETGQPLHAYDLGALQGELVVRRARAGERLTTLDGVERALHPQDLLITDEVPGEPGTSRVLSLAGVMGGQSTEVSASTTDVLVEAAHFTPVTVARTARRHKLPTEGAKRWERGVDPAMTAQVAELAVRLLVEHGGGTADTTATDVLLGDGPAPSPTIALDAGFPARLTGTDVGEAEVVAALTEIGCAVGGGDGRLEVVPPSWRPDLRQAVDLVEEVARLRGYDAIPSVLPAAPAGRGLTPGQRARRSIARALADDGFVEVLSYPFVAAAVHDAQGLAADDPRRTALRLANPLSEQQPLMRTSLLDSLVEVVRRNVSRSLRDLALVELGTVVHPTPGAPAAQVLSAASRPGEEELAALLAAVPAQPLHVAGVLTGLRRPAGVGGDGSLHAGETATWADAVDAARTVAAAAGVPVVVEAAQRAPWHPGRCARITTTAGHVVGYAGELHPAAVAALELPARAAAFELDLDVLLAQVGASVQVQELSGYPAATQDVALVVDADVPAGAVEAALRAGAGPLLEDLHLFDVYTGAQVGPGRKSLAFALRFRAPDRTLTAEEASAARDAAVAVATERTGATQRV</sequence>
<dbReference type="SMART" id="SM00873">
    <property type="entry name" value="B3_4"/>
    <property type="match status" value="1"/>
</dbReference>
<evidence type="ECO:0000256" key="3">
    <source>
        <dbReference type="ARBA" id="ARBA00011209"/>
    </source>
</evidence>
<dbReference type="PANTHER" id="PTHR10947:SF0">
    <property type="entry name" value="PHENYLALANINE--TRNA LIGASE BETA SUBUNIT"/>
    <property type="match status" value="1"/>
</dbReference>
<comment type="subunit">
    <text evidence="3 15">Tetramer of two alpha and two beta subunits.</text>
</comment>
<comment type="similarity">
    <text evidence="2 15">Belongs to the phenylalanyl-tRNA synthetase beta subunit family. Type 1 subfamily.</text>
</comment>
<dbReference type="CDD" id="cd02796">
    <property type="entry name" value="tRNA_bind_bactPheRS"/>
    <property type="match status" value="1"/>
</dbReference>
<evidence type="ECO:0000256" key="9">
    <source>
        <dbReference type="ARBA" id="ARBA00022840"/>
    </source>
</evidence>
<dbReference type="Gene3D" id="3.50.40.10">
    <property type="entry name" value="Phenylalanyl-trna Synthetase, Chain B, domain 3"/>
    <property type="match status" value="1"/>
</dbReference>
<dbReference type="SUPFAM" id="SSF46955">
    <property type="entry name" value="Putative DNA-binding domain"/>
    <property type="match status" value="1"/>
</dbReference>
<dbReference type="InterPro" id="IPR004532">
    <property type="entry name" value="Phe-tRNA-ligase_IIc_bsu_bact"/>
</dbReference>
<dbReference type="Pfam" id="PF01588">
    <property type="entry name" value="tRNA_bind"/>
    <property type="match status" value="1"/>
</dbReference>
<dbReference type="Pfam" id="PF03484">
    <property type="entry name" value="B5"/>
    <property type="match status" value="1"/>
</dbReference>
<dbReference type="GO" id="GO:0000287">
    <property type="term" value="F:magnesium ion binding"/>
    <property type="evidence" value="ECO:0007669"/>
    <property type="project" value="UniProtKB-UniRule"/>
</dbReference>
<dbReference type="InterPro" id="IPR045864">
    <property type="entry name" value="aa-tRNA-synth_II/BPL/LPL"/>
</dbReference>
<dbReference type="SUPFAM" id="SSF56037">
    <property type="entry name" value="PheT/TilS domain"/>
    <property type="match status" value="1"/>
</dbReference>
<dbReference type="InterPro" id="IPR005147">
    <property type="entry name" value="tRNA_synthase_B5-dom"/>
</dbReference>
<feature type="domain" description="FDX-ACB" evidence="18">
    <location>
        <begin position="763"/>
        <end position="856"/>
    </location>
</feature>
<evidence type="ECO:0000256" key="13">
    <source>
        <dbReference type="ARBA" id="ARBA00023146"/>
    </source>
</evidence>
<accession>A0A7Y9DJJ4</accession>
<dbReference type="EC" id="6.1.1.20" evidence="15"/>
<dbReference type="SMART" id="SM00896">
    <property type="entry name" value="FDX-ACB"/>
    <property type="match status" value="1"/>
</dbReference>
<dbReference type="GO" id="GO:0000049">
    <property type="term" value="F:tRNA binding"/>
    <property type="evidence" value="ECO:0007669"/>
    <property type="project" value="UniProtKB-UniRule"/>
</dbReference>
<keyword evidence="6 15" id="KW-0436">Ligase</keyword>
<dbReference type="InterPro" id="IPR009061">
    <property type="entry name" value="DNA-bd_dom_put_sf"/>
</dbReference>
<keyword evidence="21" id="KW-1185">Reference proteome</keyword>
<keyword evidence="12 15" id="KW-0648">Protein biosynthesis</keyword>
<dbReference type="SMART" id="SM00874">
    <property type="entry name" value="B5"/>
    <property type="match status" value="1"/>
</dbReference>